<sequence length="253" mass="28600">MKLKNRIIGLICFLVATCMYGQKGEVTITGKVIDSVQILNDVYVANKASGKLTITDQYGDFFIAAQEKDTLLFSHVGYQDLYYIITKEDNETRNITVVLSEAIETLDEVTVERSNITSESLGLSMVDEKYVNMTRSEKKYAANKEFDKAGDMIMPGGGIKMSLAPIATALFGNKKLKKQIAIEKNEKAINDFQEQYADFANETLQIPNDYFMLFVYYLIDNNKHQSILNAEGGMGQFLLADEYLAYKKYVQEK</sequence>
<dbReference type="RefSeq" id="WP_093025613.1">
    <property type="nucleotide sequence ID" value="NZ_FPBK01000010.1"/>
</dbReference>
<dbReference type="SUPFAM" id="SSF49464">
    <property type="entry name" value="Carboxypeptidase regulatory domain-like"/>
    <property type="match status" value="1"/>
</dbReference>
<gene>
    <name evidence="1" type="ORF">SAMN05216480_110107</name>
</gene>
<reference evidence="1 2" key="1">
    <citation type="submission" date="2016-10" db="EMBL/GenBank/DDBJ databases">
        <authorList>
            <person name="de Groot N.N."/>
        </authorList>
    </citation>
    <scope>NUCLEOTIDE SEQUENCE [LARGE SCALE GENOMIC DNA]</scope>
    <source>
        <strain evidence="1 2">CGMCC 1.12333</strain>
    </source>
</reference>
<name>A0A1I7HPQ3_9FLAO</name>
<organism evidence="1 2">
    <name type="scientific">Pustulibacterium marinum</name>
    <dbReference type="NCBI Taxonomy" id="1224947"/>
    <lineage>
        <taxon>Bacteria</taxon>
        <taxon>Pseudomonadati</taxon>
        <taxon>Bacteroidota</taxon>
        <taxon>Flavobacteriia</taxon>
        <taxon>Flavobacteriales</taxon>
        <taxon>Flavobacteriaceae</taxon>
        <taxon>Pustulibacterium</taxon>
    </lineage>
</organism>
<dbReference type="OrthoDB" id="1427655at2"/>
<dbReference type="Proteomes" id="UP000199138">
    <property type="component" value="Unassembled WGS sequence"/>
</dbReference>
<keyword evidence="2" id="KW-1185">Reference proteome</keyword>
<evidence type="ECO:0000313" key="2">
    <source>
        <dbReference type="Proteomes" id="UP000199138"/>
    </source>
</evidence>
<dbReference type="STRING" id="1224947.SAMN05216480_110107"/>
<accession>A0A1I7HPQ3</accession>
<dbReference type="AlphaFoldDB" id="A0A1I7HPQ3"/>
<evidence type="ECO:0000313" key="1">
    <source>
        <dbReference type="EMBL" id="SFU62657.1"/>
    </source>
</evidence>
<proteinExistence type="predicted"/>
<dbReference type="Pfam" id="PF13715">
    <property type="entry name" value="CarbopepD_reg_2"/>
    <property type="match status" value="1"/>
</dbReference>
<protein>
    <submittedName>
        <fullName evidence="1">CarboxypepD_reg-like domain-containing protein</fullName>
    </submittedName>
</protein>
<dbReference type="InterPro" id="IPR008969">
    <property type="entry name" value="CarboxyPept-like_regulatory"/>
</dbReference>
<dbReference type="EMBL" id="FPBK01000010">
    <property type="protein sequence ID" value="SFU62657.1"/>
    <property type="molecule type" value="Genomic_DNA"/>
</dbReference>